<protein>
    <submittedName>
        <fullName evidence="2">Asp23/Gls24 family envelope stress response protein</fullName>
    </submittedName>
</protein>
<evidence type="ECO:0000313" key="3">
    <source>
        <dbReference type="Proteomes" id="UP000647416"/>
    </source>
</evidence>
<evidence type="ECO:0000313" key="2">
    <source>
        <dbReference type="EMBL" id="MBC8596448.1"/>
    </source>
</evidence>
<sequence>MEIVCAKLAKGDVFINLDVIAKAAGIVAENCYGVVGMAYRSKKDEFASLLKKDSLTKGIKVYTEDNKIAVDMHIIVDYGVNIGAVSENVMSNVKYHIANITGMEVAKVDVYVEGFRLQK</sequence>
<accession>A0A926F631</accession>
<comment type="caution">
    <text evidence="2">The sequence shown here is derived from an EMBL/GenBank/DDBJ whole genome shotgun (WGS) entry which is preliminary data.</text>
</comment>
<dbReference type="PANTHER" id="PTHR34297:SF2">
    <property type="entry name" value="ASP23_GLS24 FAMILY ENVELOPE STRESS RESPONSE PROTEIN"/>
    <property type="match status" value="1"/>
</dbReference>
<reference evidence="2" key="1">
    <citation type="submission" date="2020-08" db="EMBL/GenBank/DDBJ databases">
        <title>Genome public.</title>
        <authorList>
            <person name="Liu C."/>
            <person name="Sun Q."/>
        </authorList>
    </citation>
    <scope>NUCLEOTIDE SEQUENCE</scope>
    <source>
        <strain evidence="2">NSJ-50</strain>
    </source>
</reference>
<dbReference type="AlphaFoldDB" id="A0A926F631"/>
<proteinExistence type="inferred from homology"/>
<keyword evidence="3" id="KW-1185">Reference proteome</keyword>
<dbReference type="Proteomes" id="UP000647416">
    <property type="component" value="Unassembled WGS sequence"/>
</dbReference>
<gene>
    <name evidence="2" type="ORF">H8706_06155</name>
</gene>
<evidence type="ECO:0000256" key="1">
    <source>
        <dbReference type="ARBA" id="ARBA00005721"/>
    </source>
</evidence>
<dbReference type="InterPro" id="IPR005531">
    <property type="entry name" value="Asp23"/>
</dbReference>
<comment type="similarity">
    <text evidence="1">Belongs to the asp23 family.</text>
</comment>
<dbReference type="Pfam" id="PF03780">
    <property type="entry name" value="Asp23"/>
    <property type="match status" value="1"/>
</dbReference>
<dbReference type="PANTHER" id="PTHR34297">
    <property type="entry name" value="HYPOTHETICAL CYTOSOLIC PROTEIN-RELATED"/>
    <property type="match status" value="1"/>
</dbReference>
<dbReference type="EMBL" id="JACRTE010000005">
    <property type="protein sequence ID" value="MBC8596448.1"/>
    <property type="molecule type" value="Genomic_DNA"/>
</dbReference>
<organism evidence="2 3">
    <name type="scientific">Qingrenia yutianensis</name>
    <dbReference type="NCBI Taxonomy" id="2763676"/>
    <lineage>
        <taxon>Bacteria</taxon>
        <taxon>Bacillati</taxon>
        <taxon>Bacillota</taxon>
        <taxon>Clostridia</taxon>
        <taxon>Eubacteriales</taxon>
        <taxon>Oscillospiraceae</taxon>
        <taxon>Qingrenia</taxon>
    </lineage>
</organism>
<name>A0A926F631_9FIRM</name>
<dbReference type="RefSeq" id="WP_178347523.1">
    <property type="nucleotide sequence ID" value="NZ_JACRTE010000005.1"/>
</dbReference>